<dbReference type="InterPro" id="IPR043129">
    <property type="entry name" value="ATPase_NBD"/>
</dbReference>
<reference evidence="2" key="1">
    <citation type="journal article" date="2023" name="Mol. Phylogenet. Evol.">
        <title>Genome-scale phylogeny and comparative genomics of the fungal order Sordariales.</title>
        <authorList>
            <person name="Hensen N."/>
            <person name="Bonometti L."/>
            <person name="Westerberg I."/>
            <person name="Brannstrom I.O."/>
            <person name="Guillou S."/>
            <person name="Cros-Aarteil S."/>
            <person name="Calhoun S."/>
            <person name="Haridas S."/>
            <person name="Kuo A."/>
            <person name="Mondo S."/>
            <person name="Pangilinan J."/>
            <person name="Riley R."/>
            <person name="LaButti K."/>
            <person name="Andreopoulos B."/>
            <person name="Lipzen A."/>
            <person name="Chen C."/>
            <person name="Yan M."/>
            <person name="Daum C."/>
            <person name="Ng V."/>
            <person name="Clum A."/>
            <person name="Steindorff A."/>
            <person name="Ohm R.A."/>
            <person name="Martin F."/>
            <person name="Silar P."/>
            <person name="Natvig D.O."/>
            <person name="Lalanne C."/>
            <person name="Gautier V."/>
            <person name="Ament-Velasquez S.L."/>
            <person name="Kruys A."/>
            <person name="Hutchinson M.I."/>
            <person name="Powell A.J."/>
            <person name="Barry K."/>
            <person name="Miller A.N."/>
            <person name="Grigoriev I.V."/>
            <person name="Debuchy R."/>
            <person name="Gladieux P."/>
            <person name="Hiltunen Thoren M."/>
            <person name="Johannesson H."/>
        </authorList>
    </citation>
    <scope>NUCLEOTIDE SEQUENCE</scope>
    <source>
        <strain evidence="2">CBS 168.71</strain>
    </source>
</reference>
<evidence type="ECO:0000313" key="3">
    <source>
        <dbReference type="Proteomes" id="UP001278766"/>
    </source>
</evidence>
<reference evidence="2" key="2">
    <citation type="submission" date="2023-06" db="EMBL/GenBank/DDBJ databases">
        <authorList>
            <consortium name="Lawrence Berkeley National Laboratory"/>
            <person name="Haridas S."/>
            <person name="Hensen N."/>
            <person name="Bonometti L."/>
            <person name="Westerberg I."/>
            <person name="Brannstrom I.O."/>
            <person name="Guillou S."/>
            <person name="Cros-Aarteil S."/>
            <person name="Calhoun S."/>
            <person name="Kuo A."/>
            <person name="Mondo S."/>
            <person name="Pangilinan J."/>
            <person name="Riley R."/>
            <person name="Labutti K."/>
            <person name="Andreopoulos B."/>
            <person name="Lipzen A."/>
            <person name="Chen C."/>
            <person name="Yanf M."/>
            <person name="Daum C."/>
            <person name="Ng V."/>
            <person name="Clum A."/>
            <person name="Steindorff A."/>
            <person name="Ohm R."/>
            <person name="Martin F."/>
            <person name="Silar P."/>
            <person name="Natvig D."/>
            <person name="Lalanne C."/>
            <person name="Gautier V."/>
            <person name="Ament-Velasquez S.L."/>
            <person name="Kruys A."/>
            <person name="Hutchinson M.I."/>
            <person name="Powell A.J."/>
            <person name="Barry K."/>
            <person name="Miller A.N."/>
            <person name="Grigoriev I.V."/>
            <person name="Debuchy R."/>
            <person name="Gladieux P."/>
            <person name="Thoren M.H."/>
            <person name="Johannesson H."/>
        </authorList>
    </citation>
    <scope>NUCLEOTIDE SEQUENCE</scope>
    <source>
        <strain evidence="2">CBS 168.71</strain>
    </source>
</reference>
<gene>
    <name evidence="2" type="ORF">B0H64DRAFT_398279</name>
</gene>
<feature type="compositionally biased region" description="Acidic residues" evidence="1">
    <location>
        <begin position="601"/>
        <end position="627"/>
    </location>
</feature>
<keyword evidence="3" id="KW-1185">Reference proteome</keyword>
<dbReference type="GeneID" id="87840888"/>
<dbReference type="Gene3D" id="3.90.640.10">
    <property type="entry name" value="Actin, Chain A, domain 4"/>
    <property type="match status" value="1"/>
</dbReference>
<dbReference type="Proteomes" id="UP001278766">
    <property type="component" value="Unassembled WGS sequence"/>
</dbReference>
<dbReference type="EMBL" id="JAUEPN010000004">
    <property type="protein sequence ID" value="KAK3296446.1"/>
    <property type="molecule type" value="Genomic_DNA"/>
</dbReference>
<comment type="caution">
    <text evidence="2">The sequence shown here is derived from an EMBL/GenBank/DDBJ whole genome shotgun (WGS) entry which is preliminary data.</text>
</comment>
<dbReference type="RefSeq" id="XP_062659960.1">
    <property type="nucleotide sequence ID" value="XM_062803940.1"/>
</dbReference>
<feature type="region of interest" description="Disordered" evidence="1">
    <location>
        <begin position="591"/>
        <end position="627"/>
    </location>
</feature>
<proteinExistence type="predicted"/>
<evidence type="ECO:0000256" key="1">
    <source>
        <dbReference type="SAM" id="MobiDB-lite"/>
    </source>
</evidence>
<organism evidence="2 3">
    <name type="scientific">Chaetomium fimeti</name>
    <dbReference type="NCBI Taxonomy" id="1854472"/>
    <lineage>
        <taxon>Eukaryota</taxon>
        <taxon>Fungi</taxon>
        <taxon>Dikarya</taxon>
        <taxon>Ascomycota</taxon>
        <taxon>Pezizomycotina</taxon>
        <taxon>Sordariomycetes</taxon>
        <taxon>Sordariomycetidae</taxon>
        <taxon>Sordariales</taxon>
        <taxon>Chaetomiaceae</taxon>
        <taxon>Chaetomium</taxon>
    </lineage>
</organism>
<dbReference type="AlphaFoldDB" id="A0AAE0LSS3"/>
<accession>A0AAE0LSS3</accession>
<evidence type="ECO:0000313" key="2">
    <source>
        <dbReference type="EMBL" id="KAK3296446.1"/>
    </source>
</evidence>
<protein>
    <submittedName>
        <fullName evidence="2">Uncharacterized protein</fullName>
    </submittedName>
</protein>
<name>A0AAE0LSS3_9PEZI</name>
<dbReference type="Gene3D" id="3.30.420.40">
    <property type="match status" value="2"/>
</dbReference>
<dbReference type="SUPFAM" id="SSF53067">
    <property type="entry name" value="Actin-like ATPase domain"/>
    <property type="match status" value="1"/>
</dbReference>
<sequence>MPVVGSVLQSQFANQHDQKTADGPQDACLGIDIGSHRSRVCLWKLGTTKPIVVENKAYHGLTGPYTPCDFPSALYIFDDVSQDVYFLEDEDLGRQCVSAKYAFYPLANASDTLLEQYPSVHHLTSRKDDPMFRAQLRRGLIALLSGLRDAASAVCYEQGLRIVRIGLTIPVQWGLEFEDLYRGLVMEVFRMRDLDQIHFFTETEALSRYLYKHHAHELDPRDRHDAILFLDFGGHNMNGCLFGVARDHDRPDGNSFFRVGSPFGAGGGSEQWEYHIVQWFSDRFSQDTKVPVPPNELEDFLTRFRSQKNKRAASRRPITTNFPMPNSIDTWRATLTVEEIEHAWKRGLRGPLRTAEREISRLVERTKLGVVSQPLVVVSGGTARNPAVKSRITSLCDAKGVSVVFTDEFNVRIAYDSAKVAMAAAYVVSETLTVEEFFQRGAAIGLQMRQAREQGKPKTEPREWDDWGRVLLDLDGHHTVKFSARRTDEFRLICDPFFSRLPRNQRERLRVPVSRTYDLVYLGRLKQGSWTFRPSLRGSGDDMLLEIEQLYRRKDNARLRFRTDKTLKLPLYFDRNSSCIHVGARNCDISELGLDLPPQPTDEEGETSSDDDDDSELESDMDSDFHM</sequence>